<evidence type="ECO:0000256" key="1">
    <source>
        <dbReference type="SAM" id="Coils"/>
    </source>
</evidence>
<dbReference type="InterPro" id="IPR010559">
    <property type="entry name" value="Sig_transdc_His_kin_internal"/>
</dbReference>
<feature type="transmembrane region" description="Helical" evidence="2">
    <location>
        <begin position="63"/>
        <end position="81"/>
    </location>
</feature>
<evidence type="ECO:0000313" key="4">
    <source>
        <dbReference type="EMBL" id="RZS93378.1"/>
    </source>
</evidence>
<feature type="domain" description="Signal transduction histidine kinase internal region" evidence="3">
    <location>
        <begin position="164"/>
        <end position="241"/>
    </location>
</feature>
<dbReference type="Gene3D" id="3.30.565.10">
    <property type="entry name" value="Histidine kinase-like ATPase, C-terminal domain"/>
    <property type="match status" value="1"/>
</dbReference>
<dbReference type="RefSeq" id="WP_130286512.1">
    <property type="nucleotide sequence ID" value="NZ_SGXE01000002.1"/>
</dbReference>
<dbReference type="GO" id="GO:0016020">
    <property type="term" value="C:membrane"/>
    <property type="evidence" value="ECO:0007669"/>
    <property type="project" value="InterPro"/>
</dbReference>
<reference evidence="4 5" key="1">
    <citation type="submission" date="2019-02" db="EMBL/GenBank/DDBJ databases">
        <title>Genomic Encyclopedia of Type Strains, Phase IV (KMG-IV): sequencing the most valuable type-strain genomes for metagenomic binning, comparative biology and taxonomic classification.</title>
        <authorList>
            <person name="Goeker M."/>
        </authorList>
    </citation>
    <scope>NUCLEOTIDE SEQUENCE [LARGE SCALE GENOMIC DNA]</scope>
    <source>
        <strain evidence="4 5">DSM 17196</strain>
    </source>
</reference>
<comment type="caution">
    <text evidence="4">The sequence shown here is derived from an EMBL/GenBank/DDBJ whole genome shotgun (WGS) entry which is preliminary data.</text>
</comment>
<dbReference type="PANTHER" id="PTHR34220:SF7">
    <property type="entry name" value="SENSOR HISTIDINE KINASE YPDA"/>
    <property type="match status" value="1"/>
</dbReference>
<organism evidence="4 5">
    <name type="scientific">Aquimarina brevivitae</name>
    <dbReference type="NCBI Taxonomy" id="323412"/>
    <lineage>
        <taxon>Bacteria</taxon>
        <taxon>Pseudomonadati</taxon>
        <taxon>Bacteroidota</taxon>
        <taxon>Flavobacteriia</taxon>
        <taxon>Flavobacteriales</taxon>
        <taxon>Flavobacteriaceae</taxon>
        <taxon>Aquimarina</taxon>
    </lineage>
</organism>
<dbReference type="GO" id="GO:0000155">
    <property type="term" value="F:phosphorelay sensor kinase activity"/>
    <property type="evidence" value="ECO:0007669"/>
    <property type="project" value="InterPro"/>
</dbReference>
<keyword evidence="2" id="KW-0812">Transmembrane</keyword>
<dbReference type="Proteomes" id="UP000292262">
    <property type="component" value="Unassembled WGS sequence"/>
</dbReference>
<accession>A0A4Q7P221</accession>
<keyword evidence="2" id="KW-1133">Transmembrane helix</keyword>
<dbReference type="InterPro" id="IPR036890">
    <property type="entry name" value="HATPase_C_sf"/>
</dbReference>
<dbReference type="PANTHER" id="PTHR34220">
    <property type="entry name" value="SENSOR HISTIDINE KINASE YPDA"/>
    <property type="match status" value="1"/>
</dbReference>
<gene>
    <name evidence="4" type="ORF">EV197_1956</name>
</gene>
<dbReference type="AlphaFoldDB" id="A0A4Q7P221"/>
<dbReference type="SUPFAM" id="SSF55874">
    <property type="entry name" value="ATPase domain of HSP90 chaperone/DNA topoisomerase II/histidine kinase"/>
    <property type="match status" value="1"/>
</dbReference>
<dbReference type="Pfam" id="PF06580">
    <property type="entry name" value="His_kinase"/>
    <property type="match status" value="1"/>
</dbReference>
<evidence type="ECO:0000256" key="2">
    <source>
        <dbReference type="SAM" id="Phobius"/>
    </source>
</evidence>
<protein>
    <submittedName>
        <fullName evidence="4">GHKL domain-containing protein</fullName>
    </submittedName>
</protein>
<keyword evidence="1" id="KW-0175">Coiled coil</keyword>
<evidence type="ECO:0000313" key="5">
    <source>
        <dbReference type="Proteomes" id="UP000292262"/>
    </source>
</evidence>
<dbReference type="OrthoDB" id="9809908at2"/>
<name>A0A4Q7P221_9FLAO</name>
<feature type="transmembrane region" description="Helical" evidence="2">
    <location>
        <begin position="12"/>
        <end position="31"/>
    </location>
</feature>
<feature type="coiled-coil region" evidence="1">
    <location>
        <begin position="145"/>
        <end position="172"/>
    </location>
</feature>
<dbReference type="EMBL" id="SGXE01000002">
    <property type="protein sequence ID" value="RZS93378.1"/>
    <property type="molecule type" value="Genomic_DNA"/>
</dbReference>
<dbReference type="InterPro" id="IPR050640">
    <property type="entry name" value="Bact_2-comp_sensor_kinase"/>
</dbReference>
<keyword evidence="5" id="KW-1185">Reference proteome</keyword>
<sequence>MHDKKLTLQQYIELLFNLVFWAAAAAILVFTTETGVIENIVEDNNGIIIEETLEMSVFQERHFWGLLTILPIFYLITFYVIPNYYATKRYLKCSVAVVLCLLLLVATQLLIVFIQGDEIVLIMIRFFATINLLLLSIAIVYGIIRHQLKMEAQQALLEKEKIAAELQLMQSQINPHFMFNALNNLLAISERNECKETSEGIIKLSDLLRFMIYDTKSDQITIQKEIEFITNFIALQQLKYSIEDPFDITFSHQIETDTLQVAPRLLIPLVENAFKHGLRIAHPSFIIIKLKATTDQIKFTVENSKHPTEKTEFENQYSGIGLENVKKRLALIYPGSHSLSIKDKEAIFSVTLIIKK</sequence>
<evidence type="ECO:0000259" key="3">
    <source>
        <dbReference type="Pfam" id="PF06580"/>
    </source>
</evidence>
<feature type="transmembrane region" description="Helical" evidence="2">
    <location>
        <begin position="93"/>
        <end position="114"/>
    </location>
</feature>
<feature type="transmembrane region" description="Helical" evidence="2">
    <location>
        <begin position="120"/>
        <end position="144"/>
    </location>
</feature>
<keyword evidence="2" id="KW-0472">Membrane</keyword>
<proteinExistence type="predicted"/>